<organism evidence="6 7">
    <name type="scientific">Batrachochytrium salamandrivorans</name>
    <dbReference type="NCBI Taxonomy" id="1357716"/>
    <lineage>
        <taxon>Eukaryota</taxon>
        <taxon>Fungi</taxon>
        <taxon>Fungi incertae sedis</taxon>
        <taxon>Chytridiomycota</taxon>
        <taxon>Chytridiomycota incertae sedis</taxon>
        <taxon>Chytridiomycetes</taxon>
        <taxon>Rhizophydiales</taxon>
        <taxon>Rhizophydiales incertae sedis</taxon>
        <taxon>Batrachochytrium</taxon>
    </lineage>
</organism>
<dbReference type="Pfam" id="PF00722">
    <property type="entry name" value="Glyco_hydro_16"/>
    <property type="match status" value="1"/>
</dbReference>
<sequence>MRASSTTMVVTMAHFACQVHAEPRTTLPLKFKFGDCITQRLVFSNSRVLILNGADSKRFTAERSEFDFTLDYGTADFSGTAVQLNLRKSARPETDISLGARMSTTRYLKYGRITARFNPAVDPGVVSTLVTWSDFQNEIRGTKEVIQDEIDWEVVGKDPTRPEYNVFTGKANQMERGIHGGPVDGRITSNVPHDFTIDWRSDRIEWGVDGKVMKTLLKSESKAALPGNLKPGEAWFPETPSRVQISVWDGSFGAQRQWAGGPIPWSDRTQISVPFEWLQIQCYDDQDRPVGRWAADGSGPSAENGTDSSKKTLVTGVRGRGSPNGQRYSSLPTPTSTLLYLWTPVMAIMGMTLLLFPL</sequence>
<evidence type="ECO:0000256" key="3">
    <source>
        <dbReference type="ARBA" id="ARBA00023295"/>
    </source>
</evidence>
<comment type="caution">
    <text evidence="6">The sequence shown here is derived from an EMBL/GenBank/DDBJ whole genome shotgun (WGS) entry which is preliminary data.</text>
</comment>
<evidence type="ECO:0000259" key="5">
    <source>
        <dbReference type="PROSITE" id="PS51762"/>
    </source>
</evidence>
<name>A0ABQ8F2J3_9FUNG</name>
<dbReference type="PROSITE" id="PS51762">
    <property type="entry name" value="GH16_2"/>
    <property type="match status" value="1"/>
</dbReference>
<evidence type="ECO:0000256" key="1">
    <source>
        <dbReference type="ARBA" id="ARBA00022729"/>
    </source>
</evidence>
<evidence type="ECO:0000313" key="6">
    <source>
        <dbReference type="EMBL" id="KAH6591002.1"/>
    </source>
</evidence>
<dbReference type="Gene3D" id="2.60.120.200">
    <property type="match status" value="1"/>
</dbReference>
<dbReference type="InterPro" id="IPR000757">
    <property type="entry name" value="Beta-glucanase-like"/>
</dbReference>
<gene>
    <name evidence="6" type="ORF">BASA50_009003</name>
</gene>
<keyword evidence="2" id="KW-0378">Hydrolase</keyword>
<evidence type="ECO:0000256" key="2">
    <source>
        <dbReference type="ARBA" id="ARBA00022801"/>
    </source>
</evidence>
<evidence type="ECO:0000256" key="4">
    <source>
        <dbReference type="SAM" id="MobiDB-lite"/>
    </source>
</evidence>
<dbReference type="InterPro" id="IPR013320">
    <property type="entry name" value="ConA-like_dom_sf"/>
</dbReference>
<dbReference type="EMBL" id="JAFCIX010000418">
    <property type="protein sequence ID" value="KAH6591002.1"/>
    <property type="molecule type" value="Genomic_DNA"/>
</dbReference>
<reference evidence="6 7" key="1">
    <citation type="submission" date="2021-02" db="EMBL/GenBank/DDBJ databases">
        <title>Variation within the Batrachochytrium salamandrivorans European outbreak.</title>
        <authorList>
            <person name="Kelly M."/>
            <person name="Pasmans F."/>
            <person name="Shea T.P."/>
            <person name="Munoz J.F."/>
            <person name="Carranza S."/>
            <person name="Cuomo C.A."/>
            <person name="Martel A."/>
        </authorList>
    </citation>
    <scope>NUCLEOTIDE SEQUENCE [LARGE SCALE GENOMIC DNA]</scope>
    <source>
        <strain evidence="6 7">AMFP18/2</strain>
    </source>
</reference>
<accession>A0ABQ8F2J3</accession>
<protein>
    <recommendedName>
        <fullName evidence="5">GH16 domain-containing protein</fullName>
    </recommendedName>
</protein>
<dbReference type="SUPFAM" id="SSF49899">
    <property type="entry name" value="Concanavalin A-like lectins/glucanases"/>
    <property type="match status" value="1"/>
</dbReference>
<proteinExistence type="predicted"/>
<keyword evidence="1" id="KW-0732">Signal</keyword>
<keyword evidence="3" id="KW-0326">Glycosidase</keyword>
<dbReference type="InterPro" id="IPR050546">
    <property type="entry name" value="Glycosyl_Hydrlase_16"/>
</dbReference>
<dbReference type="PANTHER" id="PTHR10963:SF22">
    <property type="entry name" value="GLYCOSIDASE CRH2-RELATED"/>
    <property type="match status" value="1"/>
</dbReference>
<feature type="region of interest" description="Disordered" evidence="4">
    <location>
        <begin position="293"/>
        <end position="330"/>
    </location>
</feature>
<dbReference type="Proteomes" id="UP001648503">
    <property type="component" value="Unassembled WGS sequence"/>
</dbReference>
<evidence type="ECO:0000313" key="7">
    <source>
        <dbReference type="Proteomes" id="UP001648503"/>
    </source>
</evidence>
<feature type="domain" description="GH16" evidence="5">
    <location>
        <begin position="20"/>
        <end position="286"/>
    </location>
</feature>
<keyword evidence="7" id="KW-1185">Reference proteome</keyword>
<dbReference type="PANTHER" id="PTHR10963">
    <property type="entry name" value="GLYCOSYL HYDROLASE-RELATED"/>
    <property type="match status" value="1"/>
</dbReference>